<dbReference type="Proteomes" id="UP000225706">
    <property type="component" value="Unassembled WGS sequence"/>
</dbReference>
<evidence type="ECO:0000313" key="3">
    <source>
        <dbReference type="Proteomes" id="UP000225706"/>
    </source>
</evidence>
<keyword evidence="3" id="KW-1185">Reference proteome</keyword>
<dbReference type="EMBL" id="LSMT01000175">
    <property type="protein sequence ID" value="PFX24489.1"/>
    <property type="molecule type" value="Genomic_DNA"/>
</dbReference>
<evidence type="ECO:0000256" key="1">
    <source>
        <dbReference type="SAM" id="MobiDB-lite"/>
    </source>
</evidence>
<accession>A0A2B4S619</accession>
<comment type="caution">
    <text evidence="2">The sequence shown here is derived from an EMBL/GenBank/DDBJ whole genome shotgun (WGS) entry which is preliminary data.</text>
</comment>
<gene>
    <name evidence="2" type="ORF">AWC38_SpisGene10921</name>
</gene>
<sequence>MASYDFIPTSSSDSEVSEMKGYELEVDGSPNSSSTASDEEGTHVAYGDDSLADEEWIELYERDRKEKEVLEKALQKRLNGTEKVRDWMQLNS</sequence>
<proteinExistence type="predicted"/>
<evidence type="ECO:0000313" key="2">
    <source>
        <dbReference type="EMBL" id="PFX24489.1"/>
    </source>
</evidence>
<dbReference type="AlphaFoldDB" id="A0A2B4S619"/>
<reference evidence="3" key="1">
    <citation type="journal article" date="2017" name="bioRxiv">
        <title>Comparative analysis of the genomes of Stylophora pistillata and Acropora digitifera provides evidence for extensive differences between species of corals.</title>
        <authorList>
            <person name="Voolstra C.R."/>
            <person name="Li Y."/>
            <person name="Liew Y.J."/>
            <person name="Baumgarten S."/>
            <person name="Zoccola D."/>
            <person name="Flot J.-F."/>
            <person name="Tambutte S."/>
            <person name="Allemand D."/>
            <person name="Aranda M."/>
        </authorList>
    </citation>
    <scope>NUCLEOTIDE SEQUENCE [LARGE SCALE GENOMIC DNA]</scope>
</reference>
<protein>
    <submittedName>
        <fullName evidence="2">Uncharacterized protein</fullName>
    </submittedName>
</protein>
<feature type="region of interest" description="Disordered" evidence="1">
    <location>
        <begin position="1"/>
        <end position="48"/>
    </location>
</feature>
<organism evidence="2 3">
    <name type="scientific">Stylophora pistillata</name>
    <name type="common">Smooth cauliflower coral</name>
    <dbReference type="NCBI Taxonomy" id="50429"/>
    <lineage>
        <taxon>Eukaryota</taxon>
        <taxon>Metazoa</taxon>
        <taxon>Cnidaria</taxon>
        <taxon>Anthozoa</taxon>
        <taxon>Hexacorallia</taxon>
        <taxon>Scleractinia</taxon>
        <taxon>Astrocoeniina</taxon>
        <taxon>Pocilloporidae</taxon>
        <taxon>Stylophora</taxon>
    </lineage>
</organism>
<name>A0A2B4S619_STYPI</name>